<dbReference type="InterPro" id="IPR039355">
    <property type="entry name" value="Transcription_factor_GATA"/>
</dbReference>
<sequence length="439" mass="49491">MSGIESTRFRESESSNHFQDMKIVAKTEELPHSTNLLSLHNICNIMHSQSSPSLSPQWFDPSPIHPSSPSENLKDHRDPLDDAPKFNEPSTTEVINSTDYMEPKSHQDIIHNNESHQEIIRNEEGRIIGIHDLADLAINLNPRSIENDIGSRYPTSTTSYVTKSIYNPLINSQEQTIERQKVEIETAQCTNPMCAQCHHSNYSGAPQYPFPMQYYMALANGNIYQQSPFIPPTAVYTPLQNIQSQISTKSEQQISLRNNNNNIHSINIDNKKECKECTETVQQQPSQPKRRRRRKTKATIGSPIISGIGLSGQNIEHKSKNGEIYRCSNCGARETPAWRRDLRGEALLCNACGLYLKVKGCHRPTEVGVDGEIRLVKTEKTGVGEPKCQNCGTQNTPCWRGPEGSKLCNRCGLFLKQHGYQRPGTPHEKKVPSVRFSPY</sequence>
<feature type="domain" description="GATA-type" evidence="8">
    <location>
        <begin position="321"/>
        <end position="379"/>
    </location>
</feature>
<keyword evidence="9" id="KW-0238">DNA-binding</keyword>
<dbReference type="Proteomes" id="UP000439903">
    <property type="component" value="Unassembled WGS sequence"/>
</dbReference>
<dbReference type="EMBL" id="WTPW01000442">
    <property type="protein sequence ID" value="KAF0511018.1"/>
    <property type="molecule type" value="Genomic_DNA"/>
</dbReference>
<dbReference type="GO" id="GO:0008270">
    <property type="term" value="F:zinc ion binding"/>
    <property type="evidence" value="ECO:0007669"/>
    <property type="project" value="UniProtKB-KW"/>
</dbReference>
<protein>
    <submittedName>
        <fullName evidence="9">Glucocorticoid receptor-like DNA-binding domain</fullName>
    </submittedName>
</protein>
<keyword evidence="2" id="KW-0479">Metal-binding</keyword>
<keyword evidence="4" id="KW-0862">Zinc</keyword>
<accession>A0A8H4ALN2</accession>
<evidence type="ECO:0000256" key="3">
    <source>
        <dbReference type="ARBA" id="ARBA00022771"/>
    </source>
</evidence>
<dbReference type="AlphaFoldDB" id="A0A8H4ALN2"/>
<evidence type="ECO:0000256" key="1">
    <source>
        <dbReference type="ARBA" id="ARBA00004123"/>
    </source>
</evidence>
<keyword evidence="9" id="KW-0675">Receptor</keyword>
<evidence type="ECO:0000259" key="8">
    <source>
        <dbReference type="PROSITE" id="PS50114"/>
    </source>
</evidence>
<feature type="compositionally biased region" description="Basic residues" evidence="7">
    <location>
        <begin position="288"/>
        <end position="297"/>
    </location>
</feature>
<evidence type="ECO:0000256" key="6">
    <source>
        <dbReference type="PROSITE-ProRule" id="PRU00094"/>
    </source>
</evidence>
<evidence type="ECO:0000256" key="2">
    <source>
        <dbReference type="ARBA" id="ARBA00022723"/>
    </source>
</evidence>
<dbReference type="CDD" id="cd00202">
    <property type="entry name" value="ZnF_GATA"/>
    <property type="match status" value="2"/>
</dbReference>
<evidence type="ECO:0000256" key="7">
    <source>
        <dbReference type="SAM" id="MobiDB-lite"/>
    </source>
</evidence>
<dbReference type="GO" id="GO:0045944">
    <property type="term" value="P:positive regulation of transcription by RNA polymerase II"/>
    <property type="evidence" value="ECO:0007669"/>
    <property type="project" value="TreeGrafter"/>
</dbReference>
<dbReference type="Pfam" id="PF00320">
    <property type="entry name" value="GATA"/>
    <property type="match status" value="2"/>
</dbReference>
<evidence type="ECO:0000313" key="9">
    <source>
        <dbReference type="EMBL" id="KAF0511018.1"/>
    </source>
</evidence>
<feature type="domain" description="GATA-type" evidence="8">
    <location>
        <begin position="387"/>
        <end position="435"/>
    </location>
</feature>
<evidence type="ECO:0000313" key="10">
    <source>
        <dbReference type="Proteomes" id="UP000439903"/>
    </source>
</evidence>
<keyword evidence="3 6" id="KW-0863">Zinc-finger</keyword>
<feature type="compositionally biased region" description="Basic and acidic residues" evidence="7">
    <location>
        <begin position="72"/>
        <end position="85"/>
    </location>
</feature>
<evidence type="ECO:0000256" key="5">
    <source>
        <dbReference type="ARBA" id="ARBA00023242"/>
    </source>
</evidence>
<dbReference type="PROSITE" id="PS00344">
    <property type="entry name" value="GATA_ZN_FINGER_1"/>
    <property type="match status" value="1"/>
</dbReference>
<comment type="subcellular location">
    <subcellularLocation>
        <location evidence="1">Nucleus</location>
    </subcellularLocation>
</comment>
<comment type="caution">
    <text evidence="9">The sequence shown here is derived from an EMBL/GenBank/DDBJ whole genome shotgun (WGS) entry which is preliminary data.</text>
</comment>
<dbReference type="GO" id="GO:0000122">
    <property type="term" value="P:negative regulation of transcription by RNA polymerase II"/>
    <property type="evidence" value="ECO:0007669"/>
    <property type="project" value="TreeGrafter"/>
</dbReference>
<dbReference type="InterPro" id="IPR000679">
    <property type="entry name" value="Znf_GATA"/>
</dbReference>
<organism evidence="9 10">
    <name type="scientific">Gigaspora margarita</name>
    <dbReference type="NCBI Taxonomy" id="4874"/>
    <lineage>
        <taxon>Eukaryota</taxon>
        <taxon>Fungi</taxon>
        <taxon>Fungi incertae sedis</taxon>
        <taxon>Mucoromycota</taxon>
        <taxon>Glomeromycotina</taxon>
        <taxon>Glomeromycetes</taxon>
        <taxon>Diversisporales</taxon>
        <taxon>Gigasporaceae</taxon>
        <taxon>Gigaspora</taxon>
    </lineage>
</organism>
<dbReference type="PANTHER" id="PTHR10071">
    <property type="entry name" value="TRANSCRIPTION FACTOR GATA FAMILY MEMBER"/>
    <property type="match status" value="1"/>
</dbReference>
<reference evidence="9 10" key="1">
    <citation type="journal article" date="2019" name="Environ. Microbiol.">
        <title>At the nexus of three kingdoms: the genome of the mycorrhizal fungus Gigaspora margarita provides insights into plant, endobacterial and fungal interactions.</title>
        <authorList>
            <person name="Venice F."/>
            <person name="Ghignone S."/>
            <person name="Salvioli di Fossalunga A."/>
            <person name="Amselem J."/>
            <person name="Novero M."/>
            <person name="Xianan X."/>
            <person name="Sedzielewska Toro K."/>
            <person name="Morin E."/>
            <person name="Lipzen A."/>
            <person name="Grigoriev I.V."/>
            <person name="Henrissat B."/>
            <person name="Martin F.M."/>
            <person name="Bonfante P."/>
        </authorList>
    </citation>
    <scope>NUCLEOTIDE SEQUENCE [LARGE SCALE GENOMIC DNA]</scope>
    <source>
        <strain evidence="9 10">BEG34</strain>
    </source>
</reference>
<dbReference type="PROSITE" id="PS50114">
    <property type="entry name" value="GATA_ZN_FINGER_2"/>
    <property type="match status" value="2"/>
</dbReference>
<gene>
    <name evidence="9" type="ORF">F8M41_018337</name>
</gene>
<keyword evidence="10" id="KW-1185">Reference proteome</keyword>
<feature type="region of interest" description="Disordered" evidence="7">
    <location>
        <begin position="279"/>
        <end position="298"/>
    </location>
</feature>
<proteinExistence type="predicted"/>
<dbReference type="GO" id="GO:0005634">
    <property type="term" value="C:nucleus"/>
    <property type="evidence" value="ECO:0007669"/>
    <property type="project" value="UniProtKB-SubCell"/>
</dbReference>
<dbReference type="InterPro" id="IPR013088">
    <property type="entry name" value="Znf_NHR/GATA"/>
</dbReference>
<dbReference type="OrthoDB" id="515401at2759"/>
<feature type="region of interest" description="Disordered" evidence="7">
    <location>
        <begin position="50"/>
        <end position="91"/>
    </location>
</feature>
<dbReference type="Gene3D" id="3.30.50.10">
    <property type="entry name" value="Erythroid Transcription Factor GATA-1, subunit A"/>
    <property type="match status" value="2"/>
</dbReference>
<name>A0A8H4ALN2_GIGMA</name>
<dbReference type="SMART" id="SM00401">
    <property type="entry name" value="ZnF_GATA"/>
    <property type="match status" value="2"/>
</dbReference>
<dbReference type="PANTHER" id="PTHR10071:SF281">
    <property type="entry name" value="BOX A-BINDING FACTOR-RELATED"/>
    <property type="match status" value="1"/>
</dbReference>
<evidence type="ECO:0000256" key="4">
    <source>
        <dbReference type="ARBA" id="ARBA00022833"/>
    </source>
</evidence>
<dbReference type="SUPFAM" id="SSF57716">
    <property type="entry name" value="Glucocorticoid receptor-like (DNA-binding domain)"/>
    <property type="match status" value="2"/>
</dbReference>
<keyword evidence="5" id="KW-0539">Nucleus</keyword>
<dbReference type="GO" id="GO:0000978">
    <property type="term" value="F:RNA polymerase II cis-regulatory region sequence-specific DNA binding"/>
    <property type="evidence" value="ECO:0007669"/>
    <property type="project" value="TreeGrafter"/>
</dbReference>
<dbReference type="GO" id="GO:0000981">
    <property type="term" value="F:DNA-binding transcription factor activity, RNA polymerase II-specific"/>
    <property type="evidence" value="ECO:0007669"/>
    <property type="project" value="TreeGrafter"/>
</dbReference>